<dbReference type="eggNOG" id="COG2373">
    <property type="taxonomic scope" value="Bacteria"/>
</dbReference>
<dbReference type="Gene3D" id="2.60.40.1930">
    <property type="match status" value="1"/>
</dbReference>
<dbReference type="Pfam" id="PF17973">
    <property type="entry name" value="bMG10"/>
    <property type="match status" value="1"/>
</dbReference>
<dbReference type="InterPro" id="IPR002890">
    <property type="entry name" value="MG2"/>
</dbReference>
<sequence>MKKVRRFCGMLLLLVVFGLPVLHAQTYDRLWKQVEQAQKKSLPQTVIKLADEIYRKGEREQNAPQMLKAYLCRETYQQKLAPDSLYSNLANMERWVLAEKDPVNKAILHSLLAREYADLMQANRRALSSRTLLDVDEAPGDIREWSIGQFVDRIDEHARASLQDSVRLLEISSEKYIPFVVLEEGSRFYRHDLYHLLASRAVSTYGLLANFDVDSLIHNRINSIYGNMINAYRHRAGSEDAVLLCSLDFWDWKISGGLGSEPYQTLRMRRDLINKEYLRALDNLIDEFGERDVCAEAYIKKASYLRTGIEGRSIAEALKVCDEGLKRYPSYRRVNELKNIREQILQPELVVTTRGGGYPGDSVNLNVHFGNLSGFTLNLYATNLSEVPWMDHGINKDTYKKYARKKLSSSHFDLKPLPGRGKLPEDVPYLSTDTVFKFKMPQETGVYILQVVSDGGTVRTEDKFLVSTRFKVLTLNLGDGRMEVTALDAHDGQPVADAQVSFYSSYNEQGRKLVEKVVTDAGGKAVLTWKDGIRSYVARKGDDTAMMPQTVYMNRPYNDNMDTGWKQVALLTDRSLYRPGQTVYVKGIAYKQNKDSACVLEGVDYELVLWDVNRKKLASQKVRTNDFGSFSTEFVLPSACLNGMFSIQTGDPQSTVSFRVEEYKRPTFEINFTPVAEAYRLGDKVMLKGNVKAFNGMTVQEVPLAYTVTRRSPRMGYWGDADKPLLADTLQLDADGDFAIPLTLDAPAGENAGRLGNVYTYHVEAVVTDEAGETQTASYNLLAGPKAYSLDVRLPQYICKEDSLSFVWGVNNIMGVPQDIKGSYRIYPAENRSGFRNVKAGKKAEQAVLTGDFIANQRQDFPVWSKLPSGSYSLELSVRDSLGHEEDNGEYGGDRFMLFSKNDVRPAAFTELFYYKENEEFDARHPAAFLLGTSYQEAYVLMDVFCDRKRIESRVLHLNDTIVRMEFPYKEMYGEGITVLFNFVKGGEMYSHQVYLKKRQPERTLDMKWEVFRDRLRPGQKEEWKLVIKTPQGLPATAEMLATMYDASLDKIYSRDQLLKVFYPSYLYGAFRNASHYDTNFFSVYFPLKAWKVPAWQFDHFCSPYMDDVLRIVMVEDNASLEETVVVGYGNVRTKSATGRLNAHSLNSAAAKVEMKFVPAAESGERLATAEDIGVSDVVFEEEFIPVGAQTLQPAVDLRTNFAETAFFYPQLRTNEQGEIAFSFVMPQSLTRWNFRGYSHTKNMMTGMLDASAVTAKEFMLTPNMPRFVRVGDKTQIAASVANLTGKAVKGTVTFTLFDPMTEKVVATQRRKFSVEEGKTSAVDFHFEVTGRYDLLGVRMVADGGAFSDGEQHLLPVLSNKEYITETLAMPVRGEETRTFSLDSLFNHNARTATERRLTVEFTGNPAWYAVQALPVLSLPSTENAISWATAYYANSLAGFIANSQPRIKAVFDRWKLAGGTKNTFLSRLEKNQDVKNILLAESPWLLEATTEAEQQARIATLFDVNQMNGRNLSAFTKLKELQGEDGGWSWYKGMSGSQYITGYVTGLLVRLPLMTKEPLPSEVVEMKQKAFAFLHKQALEEYRMIRKAEKNGAKITTISDATMNYLYLVALGNEKVPAANEAAYRYFLSMVNRNLENGTMVRKAQSAVILLKAGRTGQANEFLASIKEHLVRTDEMGAYFAFHANPYAWGMLPIPAHVEVMEALLMAGGNEALVEEMKLWLLKQKQTVGWNSPVATADAVYALLCQGGNLLENGGDVRIVLGGKVLETFSPAKTTVPGLGYVKETFTQGSPELEANSVTVEKRDAGIAWGAVYAQYLSPISDVKQQGGELNVKKELYVEHIAADGKKSLRPITDVAQLSVGDKVVSRLTISLDRAMDFIQLKDQRGACFEPVGALSGYRWNNGFGYYVEVEDAATNFFFDHLGKGVYVLEHSYRIARGGTYETGLATIQCAYAPEYASHSTGGTVVIK</sequence>
<protein>
    <submittedName>
        <fullName evidence="3">Alpha-2-macroglobulin family protein</fullName>
    </submittedName>
</protein>
<dbReference type="PANTHER" id="PTHR40094:SF1">
    <property type="entry name" value="UBIQUITIN DOMAIN-CONTAINING PROTEIN"/>
    <property type="match status" value="1"/>
</dbReference>
<dbReference type="InterPro" id="IPR008930">
    <property type="entry name" value="Terpenoid_cyclase/PrenylTrfase"/>
</dbReference>
<comment type="caution">
    <text evidence="3">The sequence shown here is derived from an EMBL/GenBank/DDBJ whole genome shotgun (WGS) entry which is preliminary data.</text>
</comment>
<organism evidence="3 4">
    <name type="scientific">Bacteroides fluxus YIT 12057</name>
    <dbReference type="NCBI Taxonomy" id="763034"/>
    <lineage>
        <taxon>Bacteria</taxon>
        <taxon>Pseudomonadati</taxon>
        <taxon>Bacteroidota</taxon>
        <taxon>Bacteroidia</taxon>
        <taxon>Bacteroidales</taxon>
        <taxon>Bacteroidaceae</taxon>
        <taxon>Bacteroides</taxon>
    </lineage>
</organism>
<dbReference type="RefSeq" id="WP_009125354.1">
    <property type="nucleotide sequence ID" value="NZ_GL882633.1"/>
</dbReference>
<dbReference type="GO" id="GO:0004866">
    <property type="term" value="F:endopeptidase inhibitor activity"/>
    <property type="evidence" value="ECO:0007669"/>
    <property type="project" value="InterPro"/>
</dbReference>
<evidence type="ECO:0000313" key="3">
    <source>
        <dbReference type="EMBL" id="EGF56947.1"/>
    </source>
</evidence>
<dbReference type="InterPro" id="IPR051802">
    <property type="entry name" value="YfhM-like"/>
</dbReference>
<accession>F3PTM2</accession>
<dbReference type="GeneID" id="86049666"/>
<dbReference type="Pfam" id="PF00207">
    <property type="entry name" value="A2M"/>
    <property type="match status" value="1"/>
</dbReference>
<dbReference type="Proteomes" id="UP000003416">
    <property type="component" value="Unassembled WGS sequence"/>
</dbReference>
<dbReference type="PANTHER" id="PTHR40094">
    <property type="entry name" value="ALPHA-2-MACROGLOBULIN HOMOLOG"/>
    <property type="match status" value="1"/>
</dbReference>
<evidence type="ECO:0000256" key="1">
    <source>
        <dbReference type="ARBA" id="ARBA00010556"/>
    </source>
</evidence>
<dbReference type="HOGENOM" id="CLU_001849_0_0_10"/>
<dbReference type="SUPFAM" id="SSF48239">
    <property type="entry name" value="Terpenoid cyclases/Protein prenyltransferases"/>
    <property type="match status" value="1"/>
</dbReference>
<comment type="similarity">
    <text evidence="1">Belongs to the protease inhibitor I39 (alpha-2-macroglobulin) family. Bacterial alpha-2-macroglobulin subfamily.</text>
</comment>
<proteinExistence type="inferred from homology"/>
<dbReference type="InterPro" id="IPR041246">
    <property type="entry name" value="Bact_MG10"/>
</dbReference>
<evidence type="ECO:0000313" key="4">
    <source>
        <dbReference type="Proteomes" id="UP000003416"/>
    </source>
</evidence>
<dbReference type="Pfam" id="PF01835">
    <property type="entry name" value="MG2"/>
    <property type="match status" value="1"/>
</dbReference>
<dbReference type="STRING" id="763034.HMPREF9446_02090"/>
<dbReference type="EMBL" id="AFBN01000036">
    <property type="protein sequence ID" value="EGF56947.1"/>
    <property type="molecule type" value="Genomic_DNA"/>
</dbReference>
<reference evidence="3 4" key="1">
    <citation type="submission" date="2011-02" db="EMBL/GenBank/DDBJ databases">
        <authorList>
            <person name="Weinstock G."/>
            <person name="Sodergren E."/>
            <person name="Clifton S."/>
            <person name="Fulton L."/>
            <person name="Fulton B."/>
            <person name="Courtney L."/>
            <person name="Fronick C."/>
            <person name="Harrison M."/>
            <person name="Strong C."/>
            <person name="Farmer C."/>
            <person name="Delahaunty K."/>
            <person name="Markovic C."/>
            <person name="Hall O."/>
            <person name="Minx P."/>
            <person name="Tomlinson C."/>
            <person name="Mitreva M."/>
            <person name="Hou S."/>
            <person name="Chen J."/>
            <person name="Wollam A."/>
            <person name="Pepin K.H."/>
            <person name="Johnson M."/>
            <person name="Bhonagiri V."/>
            <person name="Zhang X."/>
            <person name="Suruliraj S."/>
            <person name="Warren W."/>
            <person name="Chinwalla A."/>
            <person name="Mardis E.R."/>
            <person name="Wilson R.K."/>
        </authorList>
    </citation>
    <scope>NUCLEOTIDE SEQUENCE [LARGE SCALE GENOMIC DNA]</scope>
    <source>
        <strain evidence="3 4">YIT 12057</strain>
    </source>
</reference>
<dbReference type="InterPro" id="IPR001599">
    <property type="entry name" value="Macroglobln_a2"/>
</dbReference>
<gene>
    <name evidence="3" type="ORF">HMPREF9446_02090</name>
</gene>
<dbReference type="SMART" id="SM01360">
    <property type="entry name" value="A2M"/>
    <property type="match status" value="1"/>
</dbReference>
<dbReference type="Gene3D" id="1.50.10.20">
    <property type="match status" value="1"/>
</dbReference>
<name>F3PTM2_9BACE</name>
<feature type="domain" description="Alpha-2-macroglobulin" evidence="2">
    <location>
        <begin position="1205"/>
        <end position="1295"/>
    </location>
</feature>
<evidence type="ECO:0000259" key="2">
    <source>
        <dbReference type="SMART" id="SM01360"/>
    </source>
</evidence>
<keyword evidence="4" id="KW-1185">Reference proteome</keyword>